<keyword evidence="2" id="KW-1185">Reference proteome</keyword>
<sequence length="388" mass="42331">MMVKTLLKPNEAANAARTAYEFRGSNDLFSVYQEYEISELFRSDHNSSELFSGKAGAFGFKTSIGFGVLAMGKGRFENQALLACRGTATFQDVLTDLNPSPRGTGTGSVAHSGFVRNFASFKSNIHRFISIHRPEVIHCVGHSLGGALATLAADSIIHSSQATQTVLYTFGCPRVGTQGFAQKLSSHRLLGKDNIHRVYHSSDPVAMLPLWPFVHVPLPTGECYIGCDGFAFNPMKHSMLQYAKSVSGKTWLDLKRPHPTWNSRYQGWVKAMENAGGGGLSLAKLSILNVALNYMSRKVFKLSFQAFITAGMGVMTPLDQISYLLDKAAHVSTENKGLVAKIVSYVLRICGYSGLALPTLTLASIYHAFRTLIRLLNGMARLAMNAAH</sequence>
<dbReference type="Pfam" id="PF01764">
    <property type="entry name" value="Lipase_3"/>
    <property type="match status" value="1"/>
</dbReference>
<name>A0ABV2BWP6_9GAMM</name>
<comment type="caution">
    <text evidence="1">The sequence shown here is derived from an EMBL/GenBank/DDBJ whole genome shotgun (WGS) entry which is preliminary data.</text>
</comment>
<dbReference type="CDD" id="cd00519">
    <property type="entry name" value="Lipase_3"/>
    <property type="match status" value="1"/>
</dbReference>
<dbReference type="InterPro" id="IPR002921">
    <property type="entry name" value="Fungal_lipase-type"/>
</dbReference>
<dbReference type="EMBL" id="JBEVCJ010000015">
    <property type="protein sequence ID" value="MET1255967.1"/>
    <property type="molecule type" value="Genomic_DNA"/>
</dbReference>
<dbReference type="SUPFAM" id="SSF53474">
    <property type="entry name" value="alpha/beta-Hydrolases"/>
    <property type="match status" value="1"/>
</dbReference>
<gene>
    <name evidence="1" type="ORF">ABVT43_12575</name>
</gene>
<organism evidence="1 2">
    <name type="scientific">Aliikangiella maris</name>
    <dbReference type="NCBI Taxonomy" id="3162458"/>
    <lineage>
        <taxon>Bacteria</taxon>
        <taxon>Pseudomonadati</taxon>
        <taxon>Pseudomonadota</taxon>
        <taxon>Gammaproteobacteria</taxon>
        <taxon>Oceanospirillales</taxon>
        <taxon>Pleioneaceae</taxon>
        <taxon>Aliikangiella</taxon>
    </lineage>
</organism>
<protein>
    <submittedName>
        <fullName evidence="1">Lipase family protein</fullName>
        <ecNumber evidence="1">3.1.1.-</ecNumber>
    </submittedName>
</protein>
<accession>A0ABV2BWP6</accession>
<dbReference type="Proteomes" id="UP001548189">
    <property type="component" value="Unassembled WGS sequence"/>
</dbReference>
<dbReference type="GO" id="GO:0016787">
    <property type="term" value="F:hydrolase activity"/>
    <property type="evidence" value="ECO:0007669"/>
    <property type="project" value="UniProtKB-KW"/>
</dbReference>
<dbReference type="PANTHER" id="PTHR45856:SF11">
    <property type="entry name" value="FUNGAL LIPASE-LIKE DOMAIN-CONTAINING PROTEIN"/>
    <property type="match status" value="1"/>
</dbReference>
<dbReference type="PANTHER" id="PTHR45856">
    <property type="entry name" value="ALPHA/BETA-HYDROLASES SUPERFAMILY PROTEIN"/>
    <property type="match status" value="1"/>
</dbReference>
<keyword evidence="1" id="KW-0378">Hydrolase</keyword>
<reference evidence="1 2" key="1">
    <citation type="submission" date="2024-06" db="EMBL/GenBank/DDBJ databases">
        <authorList>
            <person name="Li F."/>
        </authorList>
    </citation>
    <scope>NUCLEOTIDE SEQUENCE [LARGE SCALE GENOMIC DNA]</scope>
    <source>
        <strain evidence="1 2">GXAS 311</strain>
    </source>
</reference>
<evidence type="ECO:0000313" key="2">
    <source>
        <dbReference type="Proteomes" id="UP001548189"/>
    </source>
</evidence>
<dbReference type="Gene3D" id="3.40.50.1820">
    <property type="entry name" value="alpha/beta hydrolase"/>
    <property type="match status" value="1"/>
</dbReference>
<evidence type="ECO:0000313" key="1">
    <source>
        <dbReference type="EMBL" id="MET1255967.1"/>
    </source>
</evidence>
<dbReference type="InterPro" id="IPR051218">
    <property type="entry name" value="Sec_MonoDiacylglyc_Lipase"/>
</dbReference>
<dbReference type="InterPro" id="IPR029058">
    <property type="entry name" value="AB_hydrolase_fold"/>
</dbReference>
<dbReference type="EC" id="3.1.1.-" evidence="1"/>
<proteinExistence type="predicted"/>